<dbReference type="RefSeq" id="WP_146580857.1">
    <property type="nucleotide sequence ID" value="NZ_SJPM01000013.1"/>
</dbReference>
<evidence type="ECO:0000313" key="3">
    <source>
        <dbReference type="EMBL" id="TWT91899.1"/>
    </source>
</evidence>
<keyword evidence="2" id="KW-1133">Transmembrane helix</keyword>
<name>A0A5C5ZXC3_9BACT</name>
<protein>
    <submittedName>
        <fullName evidence="3">Uncharacterized protein</fullName>
    </submittedName>
</protein>
<proteinExistence type="predicted"/>
<feature type="compositionally biased region" description="Pro residues" evidence="1">
    <location>
        <begin position="327"/>
        <end position="339"/>
    </location>
</feature>
<evidence type="ECO:0000313" key="4">
    <source>
        <dbReference type="Proteomes" id="UP000316213"/>
    </source>
</evidence>
<keyword evidence="2" id="KW-0472">Membrane</keyword>
<dbReference type="OrthoDB" id="278280at2"/>
<dbReference type="AlphaFoldDB" id="A0A5C5ZXC3"/>
<dbReference type="Proteomes" id="UP000316213">
    <property type="component" value="Unassembled WGS sequence"/>
</dbReference>
<gene>
    <name evidence="3" type="ORF">Pla100_49390</name>
</gene>
<dbReference type="EMBL" id="SJPM01000013">
    <property type="protein sequence ID" value="TWT91899.1"/>
    <property type="molecule type" value="Genomic_DNA"/>
</dbReference>
<feature type="region of interest" description="Disordered" evidence="1">
    <location>
        <begin position="271"/>
        <end position="299"/>
    </location>
</feature>
<keyword evidence="4" id="KW-1185">Reference proteome</keyword>
<comment type="caution">
    <text evidence="3">The sequence shown here is derived from an EMBL/GenBank/DDBJ whole genome shotgun (WGS) entry which is preliminary data.</text>
</comment>
<sequence length="420" mass="46957">MTQRERFLSIIIGGLVFVVAAQWIFNQYRGALRFRQNRLNSLAGEAETMQMTWLAGAEAERQMGEYKIRSLSSDPQIAQSSFQSWLLETVREVGLQDAIVDPVGDIPVGDLYRRYGFRLSGKTDLPGLLDLVYEVQARDQLHRIRDLNFAPVTKAARRGVSEEETEDTLSVVMVIDAISLSIAETNPPTPTDQPSWRIAQSKEDYRNSILNRNFFKPPNQAPRYRGSEQLVATIGQSNELKFEFEDPEKHDIRLTIDGDLPPWAMWDESRGRLIVSPPKPTEGESVDGEESPTPSAELAPIEVQVTAIDNGYPSRQTTQTVLVKTQEPPPPPKPTPPSPGFDDSTQTFLTALVHGRDDWTAWMSVRTRGQTLKLKVGDEFEIGTVRGKVTGVTSRSVMIEIDGQSYELKPADKLSDAIKS</sequence>
<feature type="region of interest" description="Disordered" evidence="1">
    <location>
        <begin position="323"/>
        <end position="345"/>
    </location>
</feature>
<reference evidence="3 4" key="1">
    <citation type="submission" date="2019-02" db="EMBL/GenBank/DDBJ databases">
        <title>Deep-cultivation of Planctomycetes and their phenomic and genomic characterization uncovers novel biology.</title>
        <authorList>
            <person name="Wiegand S."/>
            <person name="Jogler M."/>
            <person name="Boedeker C."/>
            <person name="Pinto D."/>
            <person name="Vollmers J."/>
            <person name="Rivas-Marin E."/>
            <person name="Kohn T."/>
            <person name="Peeters S.H."/>
            <person name="Heuer A."/>
            <person name="Rast P."/>
            <person name="Oberbeckmann S."/>
            <person name="Bunk B."/>
            <person name="Jeske O."/>
            <person name="Meyerdierks A."/>
            <person name="Storesund J.E."/>
            <person name="Kallscheuer N."/>
            <person name="Luecker S."/>
            <person name="Lage O.M."/>
            <person name="Pohl T."/>
            <person name="Merkel B.J."/>
            <person name="Hornburger P."/>
            <person name="Mueller R.-W."/>
            <person name="Bruemmer F."/>
            <person name="Labrenz M."/>
            <person name="Spormann A.M."/>
            <person name="Op Den Camp H."/>
            <person name="Overmann J."/>
            <person name="Amann R."/>
            <person name="Jetten M.S.M."/>
            <person name="Mascher T."/>
            <person name="Medema M.H."/>
            <person name="Devos D.P."/>
            <person name="Kaster A.-K."/>
            <person name="Ovreas L."/>
            <person name="Rohde M."/>
            <person name="Galperin M.Y."/>
            <person name="Jogler C."/>
        </authorList>
    </citation>
    <scope>NUCLEOTIDE SEQUENCE [LARGE SCALE GENOMIC DNA]</scope>
    <source>
        <strain evidence="3 4">Pla100</strain>
    </source>
</reference>
<accession>A0A5C5ZXC3</accession>
<feature type="transmembrane region" description="Helical" evidence="2">
    <location>
        <begin position="7"/>
        <end position="25"/>
    </location>
</feature>
<evidence type="ECO:0000256" key="1">
    <source>
        <dbReference type="SAM" id="MobiDB-lite"/>
    </source>
</evidence>
<keyword evidence="2" id="KW-0812">Transmembrane</keyword>
<organism evidence="3 4">
    <name type="scientific">Neorhodopirellula pilleata</name>
    <dbReference type="NCBI Taxonomy" id="2714738"/>
    <lineage>
        <taxon>Bacteria</taxon>
        <taxon>Pseudomonadati</taxon>
        <taxon>Planctomycetota</taxon>
        <taxon>Planctomycetia</taxon>
        <taxon>Pirellulales</taxon>
        <taxon>Pirellulaceae</taxon>
        <taxon>Neorhodopirellula</taxon>
    </lineage>
</organism>
<evidence type="ECO:0000256" key="2">
    <source>
        <dbReference type="SAM" id="Phobius"/>
    </source>
</evidence>